<evidence type="ECO:0000313" key="3">
    <source>
        <dbReference type="Proteomes" id="UP001604336"/>
    </source>
</evidence>
<dbReference type="Pfam" id="PF02514">
    <property type="entry name" value="CobN-Mg_chel"/>
    <property type="match status" value="1"/>
</dbReference>
<dbReference type="AlphaFoldDB" id="A0ABD1TJY8"/>
<reference evidence="3" key="1">
    <citation type="submission" date="2024-07" db="EMBL/GenBank/DDBJ databases">
        <title>Two chromosome-level genome assemblies of Korean endemic species Abeliophyllum distichum and Forsythia ovata (Oleaceae).</title>
        <authorList>
            <person name="Jang H."/>
        </authorList>
    </citation>
    <scope>NUCLEOTIDE SEQUENCE [LARGE SCALE GENOMIC DNA]</scope>
</reference>
<protein>
    <submittedName>
        <fullName evidence="2">Magnesium-chelatase subunit ChlH</fullName>
    </submittedName>
</protein>
<sequence>MEIESRLLPCGLHVIGEPPSTMEAVATLVNSAALNRQEDGISILFQQYWPRLLEEISRMSIGEVTRASYVMWNSFDITAFVDRSTNKKGQVIDVSEKLTLIFGFGECLKIVGADNELRSLKQALEQKYVEPGPGVDSIRNPKVLLTGKNIHAVDPQAILTTAALQSAKVVVDRLLERQKADNGGSIPRLLHLFYGEQITLKQMENHWLRSCE</sequence>
<comment type="caution">
    <text evidence="2">The sequence shown here is derived from an EMBL/GenBank/DDBJ whole genome shotgun (WGS) entry which is preliminary data.</text>
</comment>
<accession>A0ABD1TJY8</accession>
<evidence type="ECO:0000259" key="1">
    <source>
        <dbReference type="Pfam" id="PF02514"/>
    </source>
</evidence>
<dbReference type="Proteomes" id="UP001604336">
    <property type="component" value="Unassembled WGS sequence"/>
</dbReference>
<organism evidence="2 3">
    <name type="scientific">Abeliophyllum distichum</name>
    <dbReference type="NCBI Taxonomy" id="126358"/>
    <lineage>
        <taxon>Eukaryota</taxon>
        <taxon>Viridiplantae</taxon>
        <taxon>Streptophyta</taxon>
        <taxon>Embryophyta</taxon>
        <taxon>Tracheophyta</taxon>
        <taxon>Spermatophyta</taxon>
        <taxon>Magnoliopsida</taxon>
        <taxon>eudicotyledons</taxon>
        <taxon>Gunneridae</taxon>
        <taxon>Pentapetalae</taxon>
        <taxon>asterids</taxon>
        <taxon>lamiids</taxon>
        <taxon>Lamiales</taxon>
        <taxon>Oleaceae</taxon>
        <taxon>Forsythieae</taxon>
        <taxon>Abeliophyllum</taxon>
    </lineage>
</organism>
<dbReference type="InterPro" id="IPR003672">
    <property type="entry name" value="CobN/Mg_chltase"/>
</dbReference>
<dbReference type="PANTHER" id="PTHR44119:SF1">
    <property type="entry name" value="MAGNESIUM-CHELATASE SUBUNIT CHLH, CHLOROPLASTIC"/>
    <property type="match status" value="1"/>
</dbReference>
<evidence type="ECO:0000313" key="2">
    <source>
        <dbReference type="EMBL" id="KAL2513045.1"/>
    </source>
</evidence>
<dbReference type="PANTHER" id="PTHR44119">
    <property type="entry name" value="MAGNESIUM-CHELATASE SUBUNIT CHLH, CHLOROPLASTIC"/>
    <property type="match status" value="1"/>
</dbReference>
<keyword evidence="3" id="KW-1185">Reference proteome</keyword>
<feature type="domain" description="CobN/magnesium chelatase" evidence="1">
    <location>
        <begin position="1"/>
        <end position="189"/>
    </location>
</feature>
<dbReference type="EMBL" id="JBFOLK010000005">
    <property type="protein sequence ID" value="KAL2513045.1"/>
    <property type="molecule type" value="Genomic_DNA"/>
</dbReference>
<proteinExistence type="predicted"/>
<name>A0ABD1TJY8_9LAMI</name>
<gene>
    <name evidence="2" type="ORF">Adt_18645</name>
</gene>